<evidence type="ECO:0000256" key="5">
    <source>
        <dbReference type="RuleBase" id="RU000461"/>
    </source>
</evidence>
<dbReference type="Gene3D" id="1.10.630.10">
    <property type="entry name" value="Cytochrome P450"/>
    <property type="match status" value="1"/>
</dbReference>
<dbReference type="PRINTS" id="PR00463">
    <property type="entry name" value="EP450I"/>
</dbReference>
<dbReference type="GO" id="GO:0016705">
    <property type="term" value="F:oxidoreductase activity, acting on paired donors, with incorporation or reduction of molecular oxygen"/>
    <property type="evidence" value="ECO:0007669"/>
    <property type="project" value="InterPro"/>
</dbReference>
<dbReference type="Pfam" id="PF00067">
    <property type="entry name" value="p450"/>
    <property type="match status" value="1"/>
</dbReference>
<proteinExistence type="inferred from homology"/>
<evidence type="ECO:0000313" key="7">
    <source>
        <dbReference type="Proteomes" id="UP000515121"/>
    </source>
</evidence>
<dbReference type="PANTHER" id="PTHR47955:SF15">
    <property type="entry name" value="CYTOCHROME P450 71A2-LIKE"/>
    <property type="match status" value="1"/>
</dbReference>
<dbReference type="GO" id="GO:0020037">
    <property type="term" value="F:heme binding"/>
    <property type="evidence" value="ECO:0007669"/>
    <property type="project" value="InterPro"/>
</dbReference>
<evidence type="ECO:0000256" key="3">
    <source>
        <dbReference type="ARBA" id="ARBA00023004"/>
    </source>
</evidence>
<keyword evidence="6" id="KW-1133">Transmembrane helix</keyword>
<reference evidence="8" key="1">
    <citation type="submission" date="2025-08" db="UniProtKB">
        <authorList>
            <consortium name="RefSeq"/>
        </authorList>
    </citation>
    <scope>IDENTIFICATION</scope>
    <source>
        <tissue evidence="8">Fruit stalk</tissue>
    </source>
</reference>
<dbReference type="PRINTS" id="PR00385">
    <property type="entry name" value="P450"/>
</dbReference>
<dbReference type="GeneID" id="111313411"/>
<name>A0A6P6AY80_DURZI</name>
<keyword evidence="3 4" id="KW-0408">Iron</keyword>
<evidence type="ECO:0000256" key="6">
    <source>
        <dbReference type="SAM" id="Phobius"/>
    </source>
</evidence>
<evidence type="ECO:0000313" key="8">
    <source>
        <dbReference type="RefSeq" id="XP_022769823.1"/>
    </source>
</evidence>
<gene>
    <name evidence="8" type="primary">LOC111313411</name>
</gene>
<keyword evidence="6" id="KW-0812">Transmembrane</keyword>
<organism evidence="7 8">
    <name type="scientific">Durio zibethinus</name>
    <name type="common">Durian</name>
    <dbReference type="NCBI Taxonomy" id="66656"/>
    <lineage>
        <taxon>Eukaryota</taxon>
        <taxon>Viridiplantae</taxon>
        <taxon>Streptophyta</taxon>
        <taxon>Embryophyta</taxon>
        <taxon>Tracheophyta</taxon>
        <taxon>Spermatophyta</taxon>
        <taxon>Magnoliopsida</taxon>
        <taxon>eudicotyledons</taxon>
        <taxon>Gunneridae</taxon>
        <taxon>Pentapetalae</taxon>
        <taxon>rosids</taxon>
        <taxon>malvids</taxon>
        <taxon>Malvales</taxon>
        <taxon>Malvaceae</taxon>
        <taxon>Helicteroideae</taxon>
        <taxon>Durio</taxon>
    </lineage>
</organism>
<dbReference type="InterPro" id="IPR017972">
    <property type="entry name" value="Cyt_P450_CS"/>
</dbReference>
<accession>A0A6P6AY80</accession>
<keyword evidence="5" id="KW-0560">Oxidoreductase</keyword>
<feature type="binding site" description="axial binding residue" evidence="4">
    <location>
        <position position="444"/>
    </location>
    <ligand>
        <name>heme</name>
        <dbReference type="ChEBI" id="CHEBI:30413"/>
    </ligand>
    <ligandPart>
        <name>Fe</name>
        <dbReference type="ChEBI" id="CHEBI:18248"/>
    </ligandPart>
</feature>
<evidence type="ECO:0000256" key="1">
    <source>
        <dbReference type="ARBA" id="ARBA00010617"/>
    </source>
</evidence>
<dbReference type="SUPFAM" id="SSF48264">
    <property type="entry name" value="Cytochrome P450"/>
    <property type="match status" value="1"/>
</dbReference>
<dbReference type="PANTHER" id="PTHR47955">
    <property type="entry name" value="CYTOCHROME P450 FAMILY 71 PROTEIN"/>
    <property type="match status" value="1"/>
</dbReference>
<dbReference type="GO" id="GO:0004497">
    <property type="term" value="F:monooxygenase activity"/>
    <property type="evidence" value="ECO:0007669"/>
    <property type="project" value="UniProtKB-KW"/>
</dbReference>
<evidence type="ECO:0000256" key="2">
    <source>
        <dbReference type="ARBA" id="ARBA00022723"/>
    </source>
</evidence>
<dbReference type="InterPro" id="IPR001128">
    <property type="entry name" value="Cyt_P450"/>
</dbReference>
<keyword evidence="6" id="KW-0472">Membrane</keyword>
<protein>
    <submittedName>
        <fullName evidence="8">Cytochrome P450 71A1-like</fullName>
    </submittedName>
</protein>
<keyword evidence="5" id="KW-0503">Monooxygenase</keyword>
<dbReference type="RefSeq" id="XP_022769823.1">
    <property type="nucleotide sequence ID" value="XM_022914088.1"/>
</dbReference>
<keyword evidence="4 5" id="KW-0349">Heme</keyword>
<keyword evidence="2 4" id="KW-0479">Metal-binding</keyword>
<sequence length="510" mass="58500">MNVAKLYNPWFLSLILFFSLLIWLKLAKGKKLSLPPSPPKLPIIGNIHQLGKLPHRSLRDLSRKYGSLMLLQLGQNPILVVSSADSVKEMVKNHDIVFLNKPSTTAAEILFYGCKDVGFAPYGEYWRQVRKICVLELLSLRRVHSFQFVREEEVDVLVDKIRGAAVNGDAINLTETAMAISSNIVSRCVLSRKAEEEDGSRSKFGQLARRVMVLFTSLCIGDMFPYLKWLDMVTGYIQRLKTTFGELDAFFDQVIEEHRALQAQDDVADKRDFISIILQLQKDGMVEIHLHQDNIKAILLDMFTGGTDTTSTTTEWVMAELLKHPNVMKKVQKEVRNVVGKKPKVDMNDINQMEYLKCVIKETLRLHPAVAFMVRRGTSESIKLEGYDIPPNTTVFINVWAIQRDPKWWDKPKEFFPERFENSTVDFKGQDFQFIPFGCGKRNCPGMAFEVVSVEYLIANLLFWFDWRLPDGENAENLDMNEVYGLTVNRKFPLQVLPISDSSFLCNQRM</sequence>
<dbReference type="FunFam" id="1.10.630.10:FF:000011">
    <property type="entry name" value="Cytochrome P450 83B1"/>
    <property type="match status" value="1"/>
</dbReference>
<dbReference type="OrthoDB" id="1470350at2759"/>
<evidence type="ECO:0000256" key="4">
    <source>
        <dbReference type="PIRSR" id="PIRSR602401-1"/>
    </source>
</evidence>
<keyword evidence="7" id="KW-1185">Reference proteome</keyword>
<dbReference type="CDD" id="cd11072">
    <property type="entry name" value="CYP71-like"/>
    <property type="match status" value="1"/>
</dbReference>
<dbReference type="GO" id="GO:0005506">
    <property type="term" value="F:iron ion binding"/>
    <property type="evidence" value="ECO:0007669"/>
    <property type="project" value="InterPro"/>
</dbReference>
<feature type="transmembrane region" description="Helical" evidence="6">
    <location>
        <begin position="6"/>
        <end position="24"/>
    </location>
</feature>
<comment type="cofactor">
    <cofactor evidence="4">
        <name>heme</name>
        <dbReference type="ChEBI" id="CHEBI:30413"/>
    </cofactor>
</comment>
<dbReference type="KEGG" id="dzi:111313411"/>
<dbReference type="AlphaFoldDB" id="A0A6P6AY80"/>
<comment type="similarity">
    <text evidence="1 5">Belongs to the cytochrome P450 family.</text>
</comment>
<dbReference type="InterPro" id="IPR002401">
    <property type="entry name" value="Cyt_P450_E_grp-I"/>
</dbReference>
<dbReference type="PROSITE" id="PS00086">
    <property type="entry name" value="CYTOCHROME_P450"/>
    <property type="match status" value="1"/>
</dbReference>
<dbReference type="Proteomes" id="UP000515121">
    <property type="component" value="Unplaced"/>
</dbReference>
<dbReference type="InterPro" id="IPR036396">
    <property type="entry name" value="Cyt_P450_sf"/>
</dbReference>